<dbReference type="EMBL" id="CM047588">
    <property type="protein sequence ID" value="KAI9905540.1"/>
    <property type="molecule type" value="Genomic_DNA"/>
</dbReference>
<dbReference type="Proteomes" id="UP001163321">
    <property type="component" value="Chromosome 9"/>
</dbReference>
<name>A0ACC0VHZ4_9STRA</name>
<gene>
    <name evidence="1" type="ORF">PsorP6_013467</name>
</gene>
<accession>A0ACC0VHZ4</accession>
<comment type="caution">
    <text evidence="1">The sequence shown here is derived from an EMBL/GenBank/DDBJ whole genome shotgun (WGS) entry which is preliminary data.</text>
</comment>
<protein>
    <submittedName>
        <fullName evidence="1">Uncharacterized protein</fullName>
    </submittedName>
</protein>
<keyword evidence="2" id="KW-1185">Reference proteome</keyword>
<reference evidence="1 2" key="1">
    <citation type="journal article" date="2022" name="bioRxiv">
        <title>The genome of the oomycete Peronosclerospora sorghi, a cosmopolitan pathogen of maize and sorghum, is inflated with dispersed pseudogenes.</title>
        <authorList>
            <person name="Fletcher K."/>
            <person name="Martin F."/>
            <person name="Isakeit T."/>
            <person name="Cavanaugh K."/>
            <person name="Magill C."/>
            <person name="Michelmore R."/>
        </authorList>
    </citation>
    <scope>NUCLEOTIDE SEQUENCE [LARGE SCALE GENOMIC DNA]</scope>
    <source>
        <strain evidence="1">P6</strain>
    </source>
</reference>
<evidence type="ECO:0000313" key="2">
    <source>
        <dbReference type="Proteomes" id="UP001163321"/>
    </source>
</evidence>
<proteinExistence type="predicted"/>
<sequence length="340" mass="39065">MVRKNAKRAKPLAPSMAKEGAHVKKKLRQKMDSDDLASGVYGWALKLLAVLAGLVVTYYIRQLEKRDFKLIHAARYISRNDVTDYLRFNVTCASVKKSDLFVPGCHQEDETMCGRVVMDNFVTPKQVTQLREIAETGMRNRSKLGGPTIMDINSGFVRDSEGLVNIYQPQSRLSNEKKPGSKLFRKKQFNLYRSVVEMIRQAVMKEFGLKTLYFSAPTFITRLIGNESWTPAEIHDEYWHPHVDKENTEHYDYSGLLYLADYNEEFTGGLFSFLDEGTETVIEPSRGRLVMFTAGAENLHVVRKVETGVRYVLSLWFTCDESKHFHNFLDGKVHTHFTRT</sequence>
<evidence type="ECO:0000313" key="1">
    <source>
        <dbReference type="EMBL" id="KAI9905540.1"/>
    </source>
</evidence>
<organism evidence="1 2">
    <name type="scientific">Peronosclerospora sorghi</name>
    <dbReference type="NCBI Taxonomy" id="230839"/>
    <lineage>
        <taxon>Eukaryota</taxon>
        <taxon>Sar</taxon>
        <taxon>Stramenopiles</taxon>
        <taxon>Oomycota</taxon>
        <taxon>Peronosporomycetes</taxon>
        <taxon>Peronosporales</taxon>
        <taxon>Peronosporaceae</taxon>
        <taxon>Peronosclerospora</taxon>
    </lineage>
</organism>